<dbReference type="Proteomes" id="UP000663292">
    <property type="component" value="Chromosome"/>
</dbReference>
<dbReference type="Pfam" id="PF00582">
    <property type="entry name" value="Usp"/>
    <property type="match status" value="1"/>
</dbReference>
<organism evidence="4 5">
    <name type="scientific">Halapricum desulfuricans</name>
    <dbReference type="NCBI Taxonomy" id="2841257"/>
    <lineage>
        <taxon>Archaea</taxon>
        <taxon>Methanobacteriati</taxon>
        <taxon>Methanobacteriota</taxon>
        <taxon>Stenosarchaea group</taxon>
        <taxon>Halobacteria</taxon>
        <taxon>Halobacteriales</taxon>
        <taxon>Haloarculaceae</taxon>
        <taxon>Halapricum</taxon>
    </lineage>
</organism>
<sequence>MDTITILIAVGQEDRERAERMAKTVRTVVGDRESRVLVGHVLTESEYEQTAERLEPATDAETKAMSAARPETSVAYAGTAGETSAPGEAELPTEAAVKRVIGQRTVVRDLVETLQEAGFEPEVLGGVGDPAEGIVAMIDDHDADFVVIGGRDRSPTRQAMFGSVSQEILRSARCPAISVRGMDEV</sequence>
<name>A0A897NX76_9EURY</name>
<feature type="domain" description="UspA" evidence="3">
    <location>
        <begin position="5"/>
        <end position="180"/>
    </location>
</feature>
<dbReference type="InterPro" id="IPR006015">
    <property type="entry name" value="Universal_stress_UspA"/>
</dbReference>
<gene>
    <name evidence="4" type="primary">uspA10</name>
    <name evidence="4" type="ORF">HSEST_1183</name>
</gene>
<feature type="compositionally biased region" description="Basic and acidic residues" evidence="2">
    <location>
        <begin position="50"/>
        <end position="62"/>
    </location>
</feature>
<dbReference type="Gene3D" id="3.40.50.620">
    <property type="entry name" value="HUPs"/>
    <property type="match status" value="1"/>
</dbReference>
<dbReference type="GeneID" id="68857818"/>
<keyword evidence="5" id="KW-1185">Reference proteome</keyword>
<evidence type="ECO:0000313" key="5">
    <source>
        <dbReference type="Proteomes" id="UP000663292"/>
    </source>
</evidence>
<feature type="region of interest" description="Disordered" evidence="2">
    <location>
        <begin position="47"/>
        <end position="70"/>
    </location>
</feature>
<dbReference type="InterPro" id="IPR014729">
    <property type="entry name" value="Rossmann-like_a/b/a_fold"/>
</dbReference>
<dbReference type="PRINTS" id="PR01438">
    <property type="entry name" value="UNVRSLSTRESS"/>
</dbReference>
<dbReference type="AlphaFoldDB" id="A0A897NX76"/>
<dbReference type="SUPFAM" id="SSF52402">
    <property type="entry name" value="Adenine nucleotide alpha hydrolases-like"/>
    <property type="match status" value="1"/>
</dbReference>
<dbReference type="PANTHER" id="PTHR46268:SF6">
    <property type="entry name" value="UNIVERSAL STRESS PROTEIN UP12"/>
    <property type="match status" value="1"/>
</dbReference>
<reference evidence="4 5" key="1">
    <citation type="submission" date="2020-11" db="EMBL/GenBank/DDBJ databases">
        <title>Carbohydrate-dependent, anaerobic sulfur respiration: A novel catabolism in halophilic archaea.</title>
        <authorList>
            <person name="Sorokin D.Y."/>
            <person name="Messina E."/>
            <person name="Smedile F."/>
            <person name="La Cono V."/>
            <person name="Hallsworth J.E."/>
            <person name="Yakimov M.M."/>
        </authorList>
    </citation>
    <scope>NUCLEOTIDE SEQUENCE [LARGE SCALE GENOMIC DNA]</scope>
    <source>
        <strain evidence="4 5">HSR-Est</strain>
    </source>
</reference>
<dbReference type="RefSeq" id="WP_229122762.1">
    <property type="nucleotide sequence ID" value="NZ_CP064791.1"/>
</dbReference>
<dbReference type="InterPro" id="IPR006016">
    <property type="entry name" value="UspA"/>
</dbReference>
<proteinExistence type="inferred from homology"/>
<comment type="similarity">
    <text evidence="1">Belongs to the universal stress protein A family.</text>
</comment>
<accession>A0A897NX76</accession>
<evidence type="ECO:0000313" key="4">
    <source>
        <dbReference type="EMBL" id="QSG14716.1"/>
    </source>
</evidence>
<evidence type="ECO:0000256" key="1">
    <source>
        <dbReference type="ARBA" id="ARBA00008791"/>
    </source>
</evidence>
<evidence type="ECO:0000259" key="3">
    <source>
        <dbReference type="Pfam" id="PF00582"/>
    </source>
</evidence>
<dbReference type="PANTHER" id="PTHR46268">
    <property type="entry name" value="STRESS RESPONSE PROTEIN NHAX"/>
    <property type="match status" value="1"/>
</dbReference>
<protein>
    <submittedName>
        <fullName evidence="4">Nucleotide-binding protein, UspA family</fullName>
    </submittedName>
</protein>
<evidence type="ECO:0000256" key="2">
    <source>
        <dbReference type="SAM" id="MobiDB-lite"/>
    </source>
</evidence>
<dbReference type="CDD" id="cd00293">
    <property type="entry name" value="USP-like"/>
    <property type="match status" value="1"/>
</dbReference>
<dbReference type="EMBL" id="CP064791">
    <property type="protein sequence ID" value="QSG14716.1"/>
    <property type="molecule type" value="Genomic_DNA"/>
</dbReference>